<accession>A0AAD5U017</accession>
<evidence type="ECO:0000256" key="1">
    <source>
        <dbReference type="ARBA" id="ARBA00004141"/>
    </source>
</evidence>
<comment type="subcellular location">
    <subcellularLocation>
        <location evidence="1">Membrane</location>
        <topology evidence="1">Multi-pass membrane protein</topology>
    </subcellularLocation>
</comment>
<dbReference type="GO" id="GO:0016020">
    <property type="term" value="C:membrane"/>
    <property type="evidence" value="ECO:0007669"/>
    <property type="project" value="UniProtKB-SubCell"/>
</dbReference>
<dbReference type="SMART" id="SM00100">
    <property type="entry name" value="cNMP"/>
    <property type="match status" value="1"/>
</dbReference>
<dbReference type="Proteomes" id="UP001211065">
    <property type="component" value="Unassembled WGS sequence"/>
</dbReference>
<feature type="transmembrane region" description="Helical" evidence="10">
    <location>
        <begin position="119"/>
        <end position="139"/>
    </location>
</feature>
<evidence type="ECO:0000256" key="7">
    <source>
        <dbReference type="ARBA" id="ARBA00023286"/>
    </source>
</evidence>
<evidence type="ECO:0000313" key="13">
    <source>
        <dbReference type="Proteomes" id="UP001211065"/>
    </source>
</evidence>
<keyword evidence="13" id="KW-1185">Reference proteome</keyword>
<evidence type="ECO:0000256" key="3">
    <source>
        <dbReference type="ARBA" id="ARBA00022692"/>
    </source>
</evidence>
<feature type="region of interest" description="Disordered" evidence="9">
    <location>
        <begin position="657"/>
        <end position="680"/>
    </location>
</feature>
<dbReference type="GO" id="GO:0005249">
    <property type="term" value="F:voltage-gated potassium channel activity"/>
    <property type="evidence" value="ECO:0007669"/>
    <property type="project" value="InterPro"/>
</dbReference>
<evidence type="ECO:0000256" key="2">
    <source>
        <dbReference type="ARBA" id="ARBA00022448"/>
    </source>
</evidence>
<feature type="transmembrane region" description="Helical" evidence="10">
    <location>
        <begin position="169"/>
        <end position="190"/>
    </location>
</feature>
<feature type="compositionally biased region" description="Polar residues" evidence="9">
    <location>
        <begin position="597"/>
        <end position="618"/>
    </location>
</feature>
<keyword evidence="2" id="KW-0813">Transport</keyword>
<keyword evidence="5" id="KW-0406">Ion transport</keyword>
<dbReference type="FunFam" id="1.10.287.630:FF:000001">
    <property type="entry name" value="Cyclic nucleotide-gated channel alpha 3"/>
    <property type="match status" value="1"/>
</dbReference>
<dbReference type="AlphaFoldDB" id="A0AAD5U017"/>
<reference evidence="12" key="1">
    <citation type="submission" date="2020-05" db="EMBL/GenBank/DDBJ databases">
        <title>Phylogenomic resolution of chytrid fungi.</title>
        <authorList>
            <person name="Stajich J.E."/>
            <person name="Amses K."/>
            <person name="Simmons R."/>
            <person name="Seto K."/>
            <person name="Myers J."/>
            <person name="Bonds A."/>
            <person name="Quandt C.A."/>
            <person name="Barry K."/>
            <person name="Liu P."/>
            <person name="Grigoriev I."/>
            <person name="Longcore J.E."/>
            <person name="James T.Y."/>
        </authorList>
    </citation>
    <scope>NUCLEOTIDE SEQUENCE</scope>
    <source>
        <strain evidence="12">JEL0476</strain>
    </source>
</reference>
<evidence type="ECO:0000256" key="6">
    <source>
        <dbReference type="ARBA" id="ARBA00023136"/>
    </source>
</evidence>
<feature type="region of interest" description="Disordered" evidence="9">
    <location>
        <begin position="526"/>
        <end position="573"/>
    </location>
</feature>
<dbReference type="Gene3D" id="2.60.120.10">
    <property type="entry name" value="Jelly Rolls"/>
    <property type="match status" value="1"/>
</dbReference>
<dbReference type="Pfam" id="PF00520">
    <property type="entry name" value="Ion_trans"/>
    <property type="match status" value="1"/>
</dbReference>
<evidence type="ECO:0000256" key="5">
    <source>
        <dbReference type="ARBA" id="ARBA00023065"/>
    </source>
</evidence>
<dbReference type="GO" id="GO:0044877">
    <property type="term" value="F:protein-containing complex binding"/>
    <property type="evidence" value="ECO:0007669"/>
    <property type="project" value="TreeGrafter"/>
</dbReference>
<dbReference type="PRINTS" id="PR01463">
    <property type="entry name" value="EAGCHANLFMLY"/>
</dbReference>
<evidence type="ECO:0000313" key="12">
    <source>
        <dbReference type="EMBL" id="KAJ3213378.1"/>
    </source>
</evidence>
<dbReference type="InterPro" id="IPR014710">
    <property type="entry name" value="RmlC-like_jellyroll"/>
</dbReference>
<keyword evidence="4 10" id="KW-1133">Transmembrane helix</keyword>
<dbReference type="EMBL" id="JADGJW010000717">
    <property type="protein sequence ID" value="KAJ3213378.1"/>
    <property type="molecule type" value="Genomic_DNA"/>
</dbReference>
<comment type="caution">
    <text evidence="12">The sequence shown here is derived from an EMBL/GenBank/DDBJ whole genome shotgun (WGS) entry which is preliminary data.</text>
</comment>
<name>A0AAD5U017_9FUNG</name>
<dbReference type="InterPro" id="IPR018490">
    <property type="entry name" value="cNMP-bd_dom_sf"/>
</dbReference>
<feature type="compositionally biased region" description="Basic and acidic residues" evidence="9">
    <location>
        <begin position="671"/>
        <end position="680"/>
    </location>
</feature>
<dbReference type="GO" id="GO:0005221">
    <property type="term" value="F:intracellularly cyclic nucleotide-activated monoatomic cation channel activity"/>
    <property type="evidence" value="ECO:0007669"/>
    <property type="project" value="InterPro"/>
</dbReference>
<keyword evidence="3 10" id="KW-0812">Transmembrane</keyword>
<evidence type="ECO:0000256" key="10">
    <source>
        <dbReference type="SAM" id="Phobius"/>
    </source>
</evidence>
<keyword evidence="7" id="KW-1071">Ligand-gated ion channel</keyword>
<dbReference type="SUPFAM" id="SSF81324">
    <property type="entry name" value="Voltage-gated potassium channels"/>
    <property type="match status" value="1"/>
</dbReference>
<dbReference type="InterPro" id="IPR000595">
    <property type="entry name" value="cNMP-bd_dom"/>
</dbReference>
<dbReference type="CDD" id="cd00038">
    <property type="entry name" value="CAP_ED"/>
    <property type="match status" value="1"/>
</dbReference>
<dbReference type="Gene3D" id="1.10.287.630">
    <property type="entry name" value="Helix hairpin bin"/>
    <property type="match status" value="1"/>
</dbReference>
<dbReference type="InterPro" id="IPR050866">
    <property type="entry name" value="CNG_cation_channel"/>
</dbReference>
<gene>
    <name evidence="12" type="primary">KIF27_4</name>
    <name evidence="12" type="ORF">HK099_007417</name>
</gene>
<protein>
    <submittedName>
        <fullName evidence="12">Kinesin-like protein kif27</fullName>
    </submittedName>
</protein>
<feature type="transmembrane region" description="Helical" evidence="10">
    <location>
        <begin position="33"/>
        <end position="50"/>
    </location>
</feature>
<proteinExistence type="predicted"/>
<feature type="compositionally biased region" description="Basic and acidic residues" evidence="9">
    <location>
        <begin position="469"/>
        <end position="487"/>
    </location>
</feature>
<evidence type="ECO:0000256" key="8">
    <source>
        <dbReference type="ARBA" id="ARBA00023303"/>
    </source>
</evidence>
<dbReference type="SUPFAM" id="SSF51206">
    <property type="entry name" value="cAMP-binding domain-like"/>
    <property type="match status" value="1"/>
</dbReference>
<dbReference type="InterPro" id="IPR005821">
    <property type="entry name" value="Ion_trans_dom"/>
</dbReference>
<dbReference type="PANTHER" id="PTHR45638">
    <property type="entry name" value="CYCLIC NUCLEOTIDE-GATED CATION CHANNEL SUBUNIT A"/>
    <property type="match status" value="1"/>
</dbReference>
<evidence type="ECO:0000256" key="9">
    <source>
        <dbReference type="SAM" id="MobiDB-lite"/>
    </source>
</evidence>
<feature type="domain" description="Cyclic nucleotide-binding" evidence="11">
    <location>
        <begin position="355"/>
        <end position="473"/>
    </location>
</feature>
<feature type="region of interest" description="Disordered" evidence="9">
    <location>
        <begin position="596"/>
        <end position="625"/>
    </location>
</feature>
<sequence>MKIEKQLPPGPTGWLEILSDFYLIPEGAFLGKWNRIMVAVAVLSHVLITFQASFHHYWISSFAAGYVFDVFFLVDIFFKMHTAYLQGGFWVVFPREMTIRYLASSEFKFDVISNFPYDLFGLIGLITPGVDMMTLLSLTRLPKVIRTARILIYFRAQEQKLHASFSIQIIKFLTYLIVITHTIACVWYTLACPGGEFECIENSWVQIIGGGMRHNPLNTPTTLYITCLYWTIATMTTTGYGDIRATNDVERVFAFLTMTTGTFFYGYVSGTIASTLSNMDSRRVSYQQKMDAVKQYMNNRDMDFEMQQRVIDYYDYVWERNRGIDVKNLFEDMPITFKSEVALSLNNQIIDKASIFHNCSIGFRRRIAISMRLYLFTANEFVVHKGDLGLEMYFITQGRIDIYAFDDVKRAAASLIEGGHFGEYGVVLGHRHENSAKAICNTDIYVLTREDLSSAFMAYPDDKEKVQKATQDQLKRAQETRKGRALDTDDDLLEEEFGAVESRDAGAAQVADNFLILDRGSKSNRGSMSNINLYSSNSHRKSFSQAGMSNRRESLQPGGKSKKSPPVKEGADDGQCILSSAKLKEVVSMEEGGVLSKANSHSDQQPLNKSLSSSSNHVEQNKSSSALALLSSNNKKSTQAGFLVATSHNQIPAINVCKTSSKQLHHSKSSINDKKENESD</sequence>
<dbReference type="PROSITE" id="PS50042">
    <property type="entry name" value="CNMP_BINDING_3"/>
    <property type="match status" value="1"/>
</dbReference>
<feature type="compositionally biased region" description="Polar residues" evidence="9">
    <location>
        <begin position="526"/>
        <end position="548"/>
    </location>
</feature>
<evidence type="ECO:0000256" key="4">
    <source>
        <dbReference type="ARBA" id="ARBA00022989"/>
    </source>
</evidence>
<feature type="region of interest" description="Disordered" evidence="9">
    <location>
        <begin position="469"/>
        <end position="488"/>
    </location>
</feature>
<dbReference type="Pfam" id="PF00027">
    <property type="entry name" value="cNMP_binding"/>
    <property type="match status" value="1"/>
</dbReference>
<evidence type="ECO:0000259" key="11">
    <source>
        <dbReference type="PROSITE" id="PS50042"/>
    </source>
</evidence>
<organism evidence="12 13">
    <name type="scientific">Clydaea vesicula</name>
    <dbReference type="NCBI Taxonomy" id="447962"/>
    <lineage>
        <taxon>Eukaryota</taxon>
        <taxon>Fungi</taxon>
        <taxon>Fungi incertae sedis</taxon>
        <taxon>Chytridiomycota</taxon>
        <taxon>Chytridiomycota incertae sedis</taxon>
        <taxon>Chytridiomycetes</taxon>
        <taxon>Lobulomycetales</taxon>
        <taxon>Lobulomycetaceae</taxon>
        <taxon>Clydaea</taxon>
    </lineage>
</organism>
<dbReference type="Gene3D" id="1.10.287.70">
    <property type="match status" value="1"/>
</dbReference>
<keyword evidence="8" id="KW-0407">Ion channel</keyword>
<dbReference type="PANTHER" id="PTHR45638:SF19">
    <property type="entry name" value="CYCLIC NUCLEOTIDE-BINDING DOMAIN-CONTAINING PROTEIN"/>
    <property type="match status" value="1"/>
</dbReference>
<keyword evidence="6 10" id="KW-0472">Membrane</keyword>
<dbReference type="InterPro" id="IPR003938">
    <property type="entry name" value="K_chnl_volt-dep_EAG/ELK/ERG"/>
</dbReference>